<evidence type="ECO:0000259" key="8">
    <source>
        <dbReference type="Pfam" id="PF02706"/>
    </source>
</evidence>
<evidence type="ECO:0000313" key="9">
    <source>
        <dbReference type="EMBL" id="SEP95059.1"/>
    </source>
</evidence>
<keyword evidence="6" id="KW-0175">Coiled coil</keyword>
<dbReference type="EMBL" id="FOEP01000003">
    <property type="protein sequence ID" value="SEP95059.1"/>
    <property type="molecule type" value="Genomic_DNA"/>
</dbReference>
<sequence>MSKLQSRSNVLKMLRRRALLIVAVVAAGVSLSLAYAMSRPAIYEATAVIQIETPQIAADLTRPSASVNSNENRIKLIEQKLMSRDSIVAVIEKFDLFSEDPTLSLAQKVGMLRQSARIVELIDPAQSWRPDVHPSGLIITVQMGDARQAADVANEFLSLVLVEGKERREGRATRTLGFFKAEEARVGAEIETLEQEFARFKEAHSASLPDGVTAQRDQLARLKESLLEVEGRIIQLETNRDRLRADEQTRQTELLRQQLMLVQDRITEIETALNAAPEVERQFSAMSRKLDQLQDEFRVITTRRTEAAMAQQLESQNQFERFEVLETALVPEYPVSAGKRKIAIAGAIASIFAGFGLAFGLEMVSPVMRTSAQMERELDLRPVVIIPNLRKSRTTRLRRLGWAALALLVPLGIVALLRDRLGAILEGLNVFNRRPDMG</sequence>
<organism evidence="9 10">
    <name type="scientific">Thalassovita taeanensis</name>
    <dbReference type="NCBI Taxonomy" id="657014"/>
    <lineage>
        <taxon>Bacteria</taxon>
        <taxon>Pseudomonadati</taxon>
        <taxon>Pseudomonadota</taxon>
        <taxon>Alphaproteobacteria</taxon>
        <taxon>Rhodobacterales</taxon>
        <taxon>Roseobacteraceae</taxon>
        <taxon>Thalassovita</taxon>
    </lineage>
</organism>
<feature type="transmembrane region" description="Helical" evidence="7">
    <location>
        <begin position="400"/>
        <end position="417"/>
    </location>
</feature>
<dbReference type="PANTHER" id="PTHR32309:SF13">
    <property type="entry name" value="FERRIC ENTEROBACTIN TRANSPORT PROTEIN FEPE"/>
    <property type="match status" value="1"/>
</dbReference>
<protein>
    <submittedName>
        <fullName evidence="9">Uncharacterized protein involved in exopolysaccharide biosynthesis</fullName>
    </submittedName>
</protein>
<reference evidence="9 10" key="1">
    <citation type="submission" date="2016-10" db="EMBL/GenBank/DDBJ databases">
        <authorList>
            <person name="de Groot N.N."/>
        </authorList>
    </citation>
    <scope>NUCLEOTIDE SEQUENCE [LARGE SCALE GENOMIC DNA]</scope>
    <source>
        <strain evidence="9 10">DSM 22007</strain>
    </source>
</reference>
<dbReference type="RefSeq" id="WP_090268817.1">
    <property type="nucleotide sequence ID" value="NZ_FOEP01000003.1"/>
</dbReference>
<dbReference type="STRING" id="657014.SAMN04488092_10391"/>
<evidence type="ECO:0000256" key="1">
    <source>
        <dbReference type="ARBA" id="ARBA00004651"/>
    </source>
</evidence>
<feature type="coiled-coil region" evidence="6">
    <location>
        <begin position="212"/>
        <end position="246"/>
    </location>
</feature>
<evidence type="ECO:0000313" key="10">
    <source>
        <dbReference type="Proteomes" id="UP000198634"/>
    </source>
</evidence>
<evidence type="ECO:0000256" key="3">
    <source>
        <dbReference type="ARBA" id="ARBA00022692"/>
    </source>
</evidence>
<dbReference type="InterPro" id="IPR050445">
    <property type="entry name" value="Bact_polysacc_biosynth/exp"/>
</dbReference>
<evidence type="ECO:0000256" key="4">
    <source>
        <dbReference type="ARBA" id="ARBA00022989"/>
    </source>
</evidence>
<dbReference type="PROSITE" id="PS51318">
    <property type="entry name" value="TAT"/>
    <property type="match status" value="1"/>
</dbReference>
<keyword evidence="5 7" id="KW-0472">Membrane</keyword>
<dbReference type="InterPro" id="IPR003856">
    <property type="entry name" value="LPS_length_determ_N"/>
</dbReference>
<dbReference type="AlphaFoldDB" id="A0A1H9C1J8"/>
<feature type="transmembrane region" description="Helical" evidence="7">
    <location>
        <begin position="342"/>
        <end position="364"/>
    </location>
</feature>
<keyword evidence="2" id="KW-1003">Cell membrane</keyword>
<feature type="domain" description="Polysaccharide chain length determinant N-terminal" evidence="8">
    <location>
        <begin position="9"/>
        <end position="93"/>
    </location>
</feature>
<accession>A0A1H9C1J8</accession>
<proteinExistence type="predicted"/>
<evidence type="ECO:0000256" key="6">
    <source>
        <dbReference type="SAM" id="Coils"/>
    </source>
</evidence>
<dbReference type="GO" id="GO:0005886">
    <property type="term" value="C:plasma membrane"/>
    <property type="evidence" value="ECO:0007669"/>
    <property type="project" value="UniProtKB-SubCell"/>
</dbReference>
<dbReference type="OrthoDB" id="7642308at2"/>
<dbReference type="GO" id="GO:0004713">
    <property type="term" value="F:protein tyrosine kinase activity"/>
    <property type="evidence" value="ECO:0007669"/>
    <property type="project" value="TreeGrafter"/>
</dbReference>
<gene>
    <name evidence="9" type="ORF">SAMN04488092_10391</name>
</gene>
<comment type="subcellular location">
    <subcellularLocation>
        <location evidence="1">Cell membrane</location>
        <topology evidence="1">Multi-pass membrane protein</topology>
    </subcellularLocation>
</comment>
<name>A0A1H9C1J8_9RHOB</name>
<dbReference type="InterPro" id="IPR006311">
    <property type="entry name" value="TAT_signal"/>
</dbReference>
<keyword evidence="4 7" id="KW-1133">Transmembrane helix</keyword>
<dbReference type="PANTHER" id="PTHR32309">
    <property type="entry name" value="TYROSINE-PROTEIN KINASE"/>
    <property type="match status" value="1"/>
</dbReference>
<keyword evidence="3 7" id="KW-0812">Transmembrane</keyword>
<dbReference type="Proteomes" id="UP000198634">
    <property type="component" value="Unassembled WGS sequence"/>
</dbReference>
<evidence type="ECO:0000256" key="7">
    <source>
        <dbReference type="SAM" id="Phobius"/>
    </source>
</evidence>
<evidence type="ECO:0000256" key="2">
    <source>
        <dbReference type="ARBA" id="ARBA00022475"/>
    </source>
</evidence>
<evidence type="ECO:0000256" key="5">
    <source>
        <dbReference type="ARBA" id="ARBA00023136"/>
    </source>
</evidence>
<dbReference type="Pfam" id="PF02706">
    <property type="entry name" value="Wzz"/>
    <property type="match status" value="1"/>
</dbReference>
<keyword evidence="10" id="KW-1185">Reference proteome</keyword>